<dbReference type="OrthoDB" id="5989200at2759"/>
<dbReference type="PaxDb" id="6945-B7PNU2"/>
<sequence>VAAVSDCGVKFAIWQDEKKGRMFTSLSGGDCQKLLSDLPAKLKGLLHQDTESSVLFLWKTFREVLKHFETDVSGSNVEEKTRAFFRTFIELGRTKRKGYGKDRVTPYIHIFAHHAPVKHVEFGCLGWFSSQGLEKKNDVLKTMHHARSNKWNAAADALKLAKRSEAPSNSAHARAYVKSDVDYWQGGGIEESRRKRQRSAEESFRASREINMES</sequence>
<dbReference type="EnsemblMetazoa" id="ISCW006650-RA">
    <property type="protein sequence ID" value="ISCW006650-PA"/>
    <property type="gene ID" value="ISCW006650"/>
</dbReference>
<protein>
    <submittedName>
        <fullName evidence="2 3">Uncharacterized protein</fullName>
    </submittedName>
</protein>
<dbReference type="EMBL" id="DS754715">
    <property type="protein sequence ID" value="EEC08264.1"/>
    <property type="molecule type" value="Genomic_DNA"/>
</dbReference>
<evidence type="ECO:0000313" key="3">
    <source>
        <dbReference type="EnsemblMetazoa" id="ISCW006650-PA"/>
    </source>
</evidence>
<evidence type="ECO:0000313" key="4">
    <source>
        <dbReference type="Proteomes" id="UP000001555"/>
    </source>
</evidence>
<evidence type="ECO:0000313" key="2">
    <source>
        <dbReference type="EMBL" id="EEC08264.1"/>
    </source>
</evidence>
<dbReference type="EMBL" id="ABJB011109915">
    <property type="status" value="NOT_ANNOTATED_CDS"/>
    <property type="molecule type" value="Genomic_DNA"/>
</dbReference>
<reference evidence="2 4" key="1">
    <citation type="submission" date="2008-03" db="EMBL/GenBank/DDBJ databases">
        <title>Annotation of Ixodes scapularis.</title>
        <authorList>
            <consortium name="Ixodes scapularis Genome Project Consortium"/>
            <person name="Caler E."/>
            <person name="Hannick L.I."/>
            <person name="Bidwell S."/>
            <person name="Joardar V."/>
            <person name="Thiagarajan M."/>
            <person name="Amedeo P."/>
            <person name="Galinsky K.J."/>
            <person name="Schobel S."/>
            <person name="Inman J."/>
            <person name="Hostetler J."/>
            <person name="Miller J."/>
            <person name="Hammond M."/>
            <person name="Megy K."/>
            <person name="Lawson D."/>
            <person name="Kodira C."/>
            <person name="Sutton G."/>
            <person name="Meyer J."/>
            <person name="Hill C.A."/>
            <person name="Birren B."/>
            <person name="Nene V."/>
            <person name="Collins F."/>
            <person name="Alarcon-Chaidez F."/>
            <person name="Wikel S."/>
            <person name="Strausberg R."/>
        </authorList>
    </citation>
    <scope>NUCLEOTIDE SEQUENCE [LARGE SCALE GENOMIC DNA]</scope>
    <source>
        <strain evidence="4">Wikel</strain>
        <strain evidence="2">Wikel colony</strain>
    </source>
</reference>
<dbReference type="InParanoid" id="B7PNU2"/>
<feature type="non-terminal residue" evidence="2">
    <location>
        <position position="1"/>
    </location>
</feature>
<evidence type="ECO:0000256" key="1">
    <source>
        <dbReference type="SAM" id="MobiDB-lite"/>
    </source>
</evidence>
<dbReference type="Proteomes" id="UP000001555">
    <property type="component" value="Unassembled WGS sequence"/>
</dbReference>
<accession>B7PNU2</accession>
<dbReference type="VEuPathDB" id="VectorBase:ISCI006650"/>
<dbReference type="AlphaFoldDB" id="B7PNU2"/>
<proteinExistence type="predicted"/>
<feature type="compositionally biased region" description="Basic and acidic residues" evidence="1">
    <location>
        <begin position="190"/>
        <end position="214"/>
    </location>
</feature>
<organism>
    <name type="scientific">Ixodes scapularis</name>
    <name type="common">Black-legged tick</name>
    <name type="synonym">Deer tick</name>
    <dbReference type="NCBI Taxonomy" id="6945"/>
    <lineage>
        <taxon>Eukaryota</taxon>
        <taxon>Metazoa</taxon>
        <taxon>Ecdysozoa</taxon>
        <taxon>Arthropoda</taxon>
        <taxon>Chelicerata</taxon>
        <taxon>Arachnida</taxon>
        <taxon>Acari</taxon>
        <taxon>Parasitiformes</taxon>
        <taxon>Ixodida</taxon>
        <taxon>Ixodoidea</taxon>
        <taxon>Ixodidae</taxon>
        <taxon>Ixodinae</taxon>
        <taxon>Ixodes</taxon>
    </lineage>
</organism>
<name>B7PNU2_IXOSC</name>
<reference evidence="3" key="2">
    <citation type="submission" date="2020-05" db="UniProtKB">
        <authorList>
            <consortium name="EnsemblMetazoa"/>
        </authorList>
    </citation>
    <scope>IDENTIFICATION</scope>
    <source>
        <strain evidence="3">wikel</strain>
    </source>
</reference>
<dbReference type="HOGENOM" id="CLU_1291805_0_0_1"/>
<dbReference type="VEuPathDB" id="VectorBase:ISCP_036404"/>
<keyword evidence="4" id="KW-1185">Reference proteome</keyword>
<dbReference type="VEuPathDB" id="VectorBase:ISCW006650"/>
<feature type="region of interest" description="Disordered" evidence="1">
    <location>
        <begin position="188"/>
        <end position="214"/>
    </location>
</feature>
<feature type="non-terminal residue" evidence="2">
    <location>
        <position position="214"/>
    </location>
</feature>
<gene>
    <name evidence="2" type="ORF">IscW_ISCW006650</name>
</gene>